<organism evidence="6 7">
    <name type="scientific">Flagellimonas pacifica</name>
    <dbReference type="NCBI Taxonomy" id="1247520"/>
    <lineage>
        <taxon>Bacteria</taxon>
        <taxon>Pseudomonadati</taxon>
        <taxon>Bacteroidota</taxon>
        <taxon>Flavobacteriia</taxon>
        <taxon>Flavobacteriales</taxon>
        <taxon>Flavobacteriaceae</taxon>
        <taxon>Flagellimonas</taxon>
    </lineage>
</organism>
<sequence length="337" mass="38417">MNKESIILVLSCLGVVQALFLCGYLFTLKKGNRKANIFLAFVILGLTIRIGKSVLNVYLDLTPWQRNLGLSGILLTGPFLWFYGKLLLTEQKRFSNKNYFHIIPFILFAIGCYLIPNTGNSISYAIYITVFFHLAIYIGLSFNILNKYQTKVHPQRATWYKNLSIGVTLIWLFYMGNLAGLFSLYIGGALFFSLLIYAFSFLFLQKHAFRLGKYNTSTLDKSSSEELMDGIRHLFIKEEVFLDNSISLESIAEKLSVPPRKLSQCINENEQKNFSDFVNGYRIEKAKAMLSDPKYAQEKIIAVAYDCGFGNVTSFNLAFKAKTQLTPSQFRNKSKNQ</sequence>
<feature type="transmembrane region" description="Helical" evidence="4">
    <location>
        <begin position="157"/>
        <end position="176"/>
    </location>
</feature>
<dbReference type="Pfam" id="PF12833">
    <property type="entry name" value="HTH_18"/>
    <property type="match status" value="1"/>
</dbReference>
<evidence type="ECO:0000256" key="4">
    <source>
        <dbReference type="SAM" id="Phobius"/>
    </source>
</evidence>
<dbReference type="Proteomes" id="UP000219048">
    <property type="component" value="Unassembled WGS sequence"/>
</dbReference>
<dbReference type="OrthoDB" id="6283866at2"/>
<dbReference type="Gene3D" id="1.10.10.60">
    <property type="entry name" value="Homeodomain-like"/>
    <property type="match status" value="2"/>
</dbReference>
<gene>
    <name evidence="6" type="ORF">SAMN06265377_0829</name>
</gene>
<dbReference type="InterPro" id="IPR009057">
    <property type="entry name" value="Homeodomain-like_sf"/>
</dbReference>
<dbReference type="PANTHER" id="PTHR43280">
    <property type="entry name" value="ARAC-FAMILY TRANSCRIPTIONAL REGULATOR"/>
    <property type="match status" value="1"/>
</dbReference>
<feature type="transmembrane region" description="Helical" evidence="4">
    <location>
        <begin position="6"/>
        <end position="26"/>
    </location>
</feature>
<name>A0A285MEL0_9FLAO</name>
<evidence type="ECO:0000256" key="2">
    <source>
        <dbReference type="ARBA" id="ARBA00023125"/>
    </source>
</evidence>
<keyword evidence="1" id="KW-0805">Transcription regulation</keyword>
<evidence type="ECO:0000256" key="1">
    <source>
        <dbReference type="ARBA" id="ARBA00023015"/>
    </source>
</evidence>
<dbReference type="InterPro" id="IPR018060">
    <property type="entry name" value="HTH_AraC"/>
</dbReference>
<evidence type="ECO:0000256" key="3">
    <source>
        <dbReference type="ARBA" id="ARBA00023163"/>
    </source>
</evidence>
<feature type="domain" description="HTH araC/xylS-type" evidence="5">
    <location>
        <begin position="225"/>
        <end position="333"/>
    </location>
</feature>
<protein>
    <submittedName>
        <fullName evidence="6">AraC-type DNA-binding protein</fullName>
    </submittedName>
</protein>
<dbReference type="PANTHER" id="PTHR43280:SF29">
    <property type="entry name" value="ARAC-FAMILY TRANSCRIPTIONAL REGULATOR"/>
    <property type="match status" value="1"/>
</dbReference>
<feature type="transmembrane region" description="Helical" evidence="4">
    <location>
        <begin position="99"/>
        <end position="116"/>
    </location>
</feature>
<dbReference type="PROSITE" id="PS01124">
    <property type="entry name" value="HTH_ARAC_FAMILY_2"/>
    <property type="match status" value="1"/>
</dbReference>
<accession>A0A285MEL0</accession>
<dbReference type="EMBL" id="OBEH01000001">
    <property type="protein sequence ID" value="SNY95163.1"/>
    <property type="molecule type" value="Genomic_DNA"/>
</dbReference>
<dbReference type="RefSeq" id="WP_097044489.1">
    <property type="nucleotide sequence ID" value="NZ_OBEH01000001.1"/>
</dbReference>
<keyword evidence="4" id="KW-1133">Transmembrane helix</keyword>
<reference evidence="7" key="1">
    <citation type="submission" date="2017-09" db="EMBL/GenBank/DDBJ databases">
        <authorList>
            <person name="Varghese N."/>
            <person name="Submissions S."/>
        </authorList>
    </citation>
    <scope>NUCLEOTIDE SEQUENCE [LARGE SCALE GENOMIC DNA]</scope>
    <source>
        <strain evidence="7">DSM 25885</strain>
    </source>
</reference>
<dbReference type="PROSITE" id="PS00041">
    <property type="entry name" value="HTH_ARAC_FAMILY_1"/>
    <property type="match status" value="1"/>
</dbReference>
<dbReference type="AlphaFoldDB" id="A0A285MEL0"/>
<keyword evidence="4" id="KW-0472">Membrane</keyword>
<dbReference type="GO" id="GO:0003700">
    <property type="term" value="F:DNA-binding transcription factor activity"/>
    <property type="evidence" value="ECO:0007669"/>
    <property type="project" value="InterPro"/>
</dbReference>
<dbReference type="SMART" id="SM00342">
    <property type="entry name" value="HTH_ARAC"/>
    <property type="match status" value="1"/>
</dbReference>
<feature type="transmembrane region" description="Helical" evidence="4">
    <location>
        <begin position="38"/>
        <end position="58"/>
    </location>
</feature>
<evidence type="ECO:0000313" key="6">
    <source>
        <dbReference type="EMBL" id="SNY95163.1"/>
    </source>
</evidence>
<dbReference type="GO" id="GO:0043565">
    <property type="term" value="F:sequence-specific DNA binding"/>
    <property type="evidence" value="ECO:0007669"/>
    <property type="project" value="InterPro"/>
</dbReference>
<keyword evidence="3" id="KW-0804">Transcription</keyword>
<feature type="transmembrane region" description="Helical" evidence="4">
    <location>
        <begin position="70"/>
        <end position="87"/>
    </location>
</feature>
<dbReference type="SUPFAM" id="SSF46689">
    <property type="entry name" value="Homeodomain-like"/>
    <property type="match status" value="1"/>
</dbReference>
<feature type="transmembrane region" description="Helical" evidence="4">
    <location>
        <begin position="122"/>
        <end position="145"/>
    </location>
</feature>
<dbReference type="InterPro" id="IPR018062">
    <property type="entry name" value="HTH_AraC-typ_CS"/>
</dbReference>
<evidence type="ECO:0000313" key="7">
    <source>
        <dbReference type="Proteomes" id="UP000219048"/>
    </source>
</evidence>
<evidence type="ECO:0000259" key="5">
    <source>
        <dbReference type="PROSITE" id="PS01124"/>
    </source>
</evidence>
<proteinExistence type="predicted"/>
<keyword evidence="2 6" id="KW-0238">DNA-binding</keyword>
<keyword evidence="7" id="KW-1185">Reference proteome</keyword>
<feature type="transmembrane region" description="Helical" evidence="4">
    <location>
        <begin position="182"/>
        <end position="204"/>
    </location>
</feature>
<keyword evidence="4" id="KW-0812">Transmembrane</keyword>